<dbReference type="Pfam" id="PF00300">
    <property type="entry name" value="His_Phos_1"/>
    <property type="match status" value="1"/>
</dbReference>
<dbReference type="AlphaFoldDB" id="A0A9P9AVS3"/>
<dbReference type="Proteomes" id="UP000777438">
    <property type="component" value="Unassembled WGS sequence"/>
</dbReference>
<dbReference type="GO" id="GO:0016791">
    <property type="term" value="F:phosphatase activity"/>
    <property type="evidence" value="ECO:0007669"/>
    <property type="project" value="TreeGrafter"/>
</dbReference>
<comment type="caution">
    <text evidence="3">The sequence shown here is derived from an EMBL/GenBank/DDBJ whole genome shotgun (WGS) entry which is preliminary data.</text>
</comment>
<sequence length="223" mass="24854">MAASLTATIHILRHGQSIHNVVRPYPYRDPPLTDVGVQQAMDIRLPAEPDLLLISPMTRTIETALLAFPGRLKSGSVKVQVWPDLREAHGALCNIGVSRPELEAKFPQFDFSSCRNEWDYPPHIFDDAAERAERVRRRLKDLSASYKNIFLVTHRAFAAFLVQGERFDVCECRSYRFASREEADKARDGINIDRGIKQDFGPSVLLPIHPQGGGSGAESSATG</sequence>
<reference evidence="3 4" key="1">
    <citation type="journal article" date="2021" name="Nat. Commun.">
        <title>Genetic determinants of endophytism in the Arabidopsis root mycobiome.</title>
        <authorList>
            <person name="Mesny F."/>
            <person name="Miyauchi S."/>
            <person name="Thiergart T."/>
            <person name="Pickel B."/>
            <person name="Atanasova L."/>
            <person name="Karlsson M."/>
            <person name="Huettel B."/>
            <person name="Barry K.W."/>
            <person name="Haridas S."/>
            <person name="Chen C."/>
            <person name="Bauer D."/>
            <person name="Andreopoulos W."/>
            <person name="Pangilinan J."/>
            <person name="LaButti K."/>
            <person name="Riley R."/>
            <person name="Lipzen A."/>
            <person name="Clum A."/>
            <person name="Drula E."/>
            <person name="Henrissat B."/>
            <person name="Kohler A."/>
            <person name="Grigoriev I.V."/>
            <person name="Martin F.M."/>
            <person name="Hacquard S."/>
        </authorList>
    </citation>
    <scope>NUCLEOTIDE SEQUENCE [LARGE SCALE GENOMIC DNA]</scope>
    <source>
        <strain evidence="3 4">MPI-CAGE-CH-0241</strain>
    </source>
</reference>
<dbReference type="InterPro" id="IPR029033">
    <property type="entry name" value="His_PPase_superfam"/>
</dbReference>
<dbReference type="SUPFAM" id="SSF53254">
    <property type="entry name" value="Phosphoglycerate mutase-like"/>
    <property type="match status" value="1"/>
</dbReference>
<dbReference type="Gene3D" id="3.40.50.1240">
    <property type="entry name" value="Phosphoglycerate mutase-like"/>
    <property type="match status" value="1"/>
</dbReference>
<dbReference type="GO" id="GO:0005737">
    <property type="term" value="C:cytoplasm"/>
    <property type="evidence" value="ECO:0007669"/>
    <property type="project" value="TreeGrafter"/>
</dbReference>
<evidence type="ECO:0000256" key="1">
    <source>
        <dbReference type="ARBA" id="ARBA00023152"/>
    </source>
</evidence>
<dbReference type="InterPro" id="IPR050275">
    <property type="entry name" value="PGM_Phosphatase"/>
</dbReference>
<gene>
    <name evidence="3" type="ORF">B0T10DRAFT_1648</name>
</gene>
<keyword evidence="2" id="KW-0413">Isomerase</keyword>
<protein>
    <submittedName>
        <fullName evidence="3">Histidine phosphatase superfamily</fullName>
    </submittedName>
</protein>
<proteinExistence type="predicted"/>
<dbReference type="EMBL" id="JAGPYM010000001">
    <property type="protein sequence ID" value="KAH6899657.1"/>
    <property type="molecule type" value="Genomic_DNA"/>
</dbReference>
<accession>A0A9P9AVS3</accession>
<evidence type="ECO:0000256" key="2">
    <source>
        <dbReference type="ARBA" id="ARBA00023235"/>
    </source>
</evidence>
<keyword evidence="4" id="KW-1185">Reference proteome</keyword>
<evidence type="ECO:0000313" key="3">
    <source>
        <dbReference type="EMBL" id="KAH6899657.1"/>
    </source>
</evidence>
<evidence type="ECO:0000313" key="4">
    <source>
        <dbReference type="Proteomes" id="UP000777438"/>
    </source>
</evidence>
<dbReference type="InterPro" id="IPR001345">
    <property type="entry name" value="PG/BPGM_mutase_AS"/>
</dbReference>
<dbReference type="SMART" id="SM00855">
    <property type="entry name" value="PGAM"/>
    <property type="match status" value="1"/>
</dbReference>
<keyword evidence="1" id="KW-0324">Glycolysis</keyword>
<dbReference type="PANTHER" id="PTHR48100:SF1">
    <property type="entry name" value="HISTIDINE PHOSPHATASE FAMILY PROTEIN-RELATED"/>
    <property type="match status" value="1"/>
</dbReference>
<dbReference type="PROSITE" id="PS00175">
    <property type="entry name" value="PG_MUTASE"/>
    <property type="match status" value="1"/>
</dbReference>
<dbReference type="CDD" id="cd07067">
    <property type="entry name" value="HP_PGM_like"/>
    <property type="match status" value="1"/>
</dbReference>
<name>A0A9P9AVS3_9HYPO</name>
<dbReference type="InterPro" id="IPR013078">
    <property type="entry name" value="His_Pase_superF_clade-1"/>
</dbReference>
<dbReference type="OrthoDB" id="496981at2759"/>
<dbReference type="PANTHER" id="PTHR48100">
    <property type="entry name" value="BROAD-SPECIFICITY PHOSPHATASE YOR283W-RELATED"/>
    <property type="match status" value="1"/>
</dbReference>
<organism evidence="3 4">
    <name type="scientific">Thelonectria olida</name>
    <dbReference type="NCBI Taxonomy" id="1576542"/>
    <lineage>
        <taxon>Eukaryota</taxon>
        <taxon>Fungi</taxon>
        <taxon>Dikarya</taxon>
        <taxon>Ascomycota</taxon>
        <taxon>Pezizomycotina</taxon>
        <taxon>Sordariomycetes</taxon>
        <taxon>Hypocreomycetidae</taxon>
        <taxon>Hypocreales</taxon>
        <taxon>Nectriaceae</taxon>
        <taxon>Thelonectria</taxon>
    </lineage>
</organism>